<dbReference type="InterPro" id="IPR039901">
    <property type="entry name" value="Kdotransferase"/>
</dbReference>
<keyword evidence="2" id="KW-0472">Membrane</keyword>
<keyword evidence="2 4" id="KW-0808">Transferase</keyword>
<comment type="catalytic activity">
    <reaction evidence="2">
        <text>lipid IVA (E. coli) + CMP-3-deoxy-beta-D-manno-octulosonate = alpha-Kdo-(2-&gt;6)-lipid IVA (E. coli) + CMP + H(+)</text>
        <dbReference type="Rhea" id="RHEA:28066"/>
        <dbReference type="ChEBI" id="CHEBI:15378"/>
        <dbReference type="ChEBI" id="CHEBI:58603"/>
        <dbReference type="ChEBI" id="CHEBI:60364"/>
        <dbReference type="ChEBI" id="CHEBI:60377"/>
        <dbReference type="ChEBI" id="CHEBI:85987"/>
        <dbReference type="EC" id="2.4.99.12"/>
    </reaction>
</comment>
<dbReference type="Proteomes" id="UP001138686">
    <property type="component" value="Unassembled WGS sequence"/>
</dbReference>
<proteinExistence type="inferred from homology"/>
<comment type="similarity">
    <text evidence="2">Belongs to the glycosyltransferase group 1 family.</text>
</comment>
<evidence type="ECO:0000256" key="2">
    <source>
        <dbReference type="RuleBase" id="RU365103"/>
    </source>
</evidence>
<keyword evidence="2" id="KW-1003">Cell membrane</keyword>
<comment type="function">
    <text evidence="2">Involved in lipopolysaccharide (LPS) biosynthesis. Catalyzes the transfer of 3-deoxy-D-manno-octulosonate (Kdo) residue(s) from CMP-Kdo to lipid IV(A), the tetraacyldisaccharide-1,4'-bisphosphate precursor of lipid A.</text>
</comment>
<evidence type="ECO:0000313" key="4">
    <source>
        <dbReference type="EMBL" id="MBW2939070.1"/>
    </source>
</evidence>
<dbReference type="Pfam" id="PF04413">
    <property type="entry name" value="Glycos_transf_N"/>
    <property type="match status" value="1"/>
</dbReference>
<evidence type="ECO:0000313" key="5">
    <source>
        <dbReference type="Proteomes" id="UP001138686"/>
    </source>
</evidence>
<accession>A0A9X1FQT1</accession>
<dbReference type="EMBL" id="JAHWDP010000008">
    <property type="protein sequence ID" value="MBW2939070.1"/>
    <property type="molecule type" value="Genomic_DNA"/>
</dbReference>
<organism evidence="4 5">
    <name type="scientific">Halomarinibacterium sedimenti</name>
    <dbReference type="NCBI Taxonomy" id="2857106"/>
    <lineage>
        <taxon>Bacteria</taxon>
        <taxon>Pseudomonadati</taxon>
        <taxon>Bacteroidota</taxon>
        <taxon>Flavobacteriia</taxon>
        <taxon>Flavobacteriales</taxon>
        <taxon>Flavobacteriaceae</taxon>
        <taxon>Halomarinibacterium</taxon>
    </lineage>
</organism>
<dbReference type="GO" id="GO:0043842">
    <property type="term" value="F:Kdo transferase activity"/>
    <property type="evidence" value="ECO:0007669"/>
    <property type="project" value="UniProtKB-EC"/>
</dbReference>
<feature type="active site" description="Proton acceptor" evidence="1">
    <location>
        <position position="60"/>
    </location>
</feature>
<dbReference type="AlphaFoldDB" id="A0A9X1FQT1"/>
<gene>
    <name evidence="4" type="ORF">KXJ69_13220</name>
</gene>
<evidence type="ECO:0000259" key="3">
    <source>
        <dbReference type="Pfam" id="PF04413"/>
    </source>
</evidence>
<comment type="subcellular location">
    <subcellularLocation>
        <location evidence="2">Cell membrane</location>
    </subcellularLocation>
</comment>
<name>A0A9X1FQT1_9FLAO</name>
<comment type="pathway">
    <text evidence="2">Bacterial outer membrane biogenesis; LPS core biosynthesis.</text>
</comment>
<dbReference type="EC" id="2.4.99.12" evidence="2"/>
<dbReference type="PANTHER" id="PTHR42755">
    <property type="entry name" value="3-DEOXY-MANNO-OCTULOSONATE CYTIDYLYLTRANSFERASE"/>
    <property type="match status" value="1"/>
</dbReference>
<protein>
    <recommendedName>
        <fullName evidence="2">3-deoxy-D-manno-octulosonic acid transferase</fullName>
        <shortName evidence="2">Kdo transferase</shortName>
        <ecNumber evidence="2">2.4.99.12</ecNumber>
    </recommendedName>
    <alternativeName>
        <fullName evidence="2">Lipid IV(A) 3-deoxy-D-manno-octulosonic acid transferase</fullName>
    </alternativeName>
</protein>
<comment type="caution">
    <text evidence="4">The sequence shown here is derived from an EMBL/GenBank/DDBJ whole genome shotgun (WGS) entry which is preliminary data.</text>
</comment>
<sequence>MRTLYTFLTYGSQVALWPTQFFSKKMKLFVDGRKQVFQTLKENISSTDKTIWFHCASLGEFEQGLPIMEAIKKEKPDHKLIITFFSPSGYEIKKNTPIADVVTYLPYDTHKNAKQFLKIVHPTLVFFVKYDFWPNYLFELKKQGIRTFLVSGLFRKNQSFFKSYGSFMRKALGCFEQFFVQNENSKKLLSQIGFENVTVSGDTRFDRVSHQIEMDNTLDFMDSFKGDSLCIVCGSAWPEDEAVLLNYINSSPSHVKWVIAPHKIDSDKIASFKNKLFKKAVLFSEKGKNILSENSILILDTIGLLSKVYSYADIAYVGGAMGTTGLHNILEPATFGIPIVIGKNFKKFPEALKLQDIAGLYAVESEEDCTKVLEKFVTDRKFREQTGMITGHFVNSNTGATQIIIQKIS</sequence>
<dbReference type="PANTHER" id="PTHR42755:SF1">
    <property type="entry name" value="3-DEOXY-D-MANNO-OCTULOSONIC ACID TRANSFERASE, MITOCHONDRIAL-RELATED"/>
    <property type="match status" value="1"/>
</dbReference>
<dbReference type="GO" id="GO:0009245">
    <property type="term" value="P:lipid A biosynthetic process"/>
    <property type="evidence" value="ECO:0007669"/>
    <property type="project" value="TreeGrafter"/>
</dbReference>
<reference evidence="4" key="1">
    <citation type="submission" date="2021-07" db="EMBL/GenBank/DDBJ databases">
        <title>Aureisphaera sp. CAU 1614 isolated from sea sediment.</title>
        <authorList>
            <person name="Kim W."/>
        </authorList>
    </citation>
    <scope>NUCLEOTIDE SEQUENCE</scope>
    <source>
        <strain evidence="4">CAU 1614</strain>
    </source>
</reference>
<keyword evidence="2" id="KW-0448">Lipopolysaccharide biosynthesis</keyword>
<dbReference type="GO" id="GO:0005886">
    <property type="term" value="C:plasma membrane"/>
    <property type="evidence" value="ECO:0007669"/>
    <property type="project" value="UniProtKB-SubCell"/>
</dbReference>
<dbReference type="InterPro" id="IPR007507">
    <property type="entry name" value="Glycos_transf_N"/>
</dbReference>
<keyword evidence="5" id="KW-1185">Reference proteome</keyword>
<feature type="domain" description="3-deoxy-D-manno-octulosonic-acid transferase N-terminal" evidence="3">
    <location>
        <begin position="40"/>
        <end position="206"/>
    </location>
</feature>
<dbReference type="GO" id="GO:0009244">
    <property type="term" value="P:lipopolysaccharide core region biosynthetic process"/>
    <property type="evidence" value="ECO:0007669"/>
    <property type="project" value="UniProtKB-UniRule"/>
</dbReference>
<evidence type="ECO:0000256" key="1">
    <source>
        <dbReference type="PIRSR" id="PIRSR639901-1"/>
    </source>
</evidence>